<proteinExistence type="predicted"/>
<dbReference type="Proteomes" id="UP000015001">
    <property type="component" value="Unassembled WGS sequence"/>
</dbReference>
<dbReference type="EMBL" id="AOPY01000240">
    <property type="protein sequence ID" value="EPJ42908.1"/>
    <property type="molecule type" value="Genomic_DNA"/>
</dbReference>
<organism evidence="2 3">
    <name type="scientific">Streptomyces afghaniensis 772</name>
    <dbReference type="NCBI Taxonomy" id="1283301"/>
    <lineage>
        <taxon>Bacteria</taxon>
        <taxon>Bacillati</taxon>
        <taxon>Actinomycetota</taxon>
        <taxon>Actinomycetes</taxon>
        <taxon>Kitasatosporales</taxon>
        <taxon>Streptomycetaceae</taxon>
        <taxon>Streptomyces</taxon>
    </lineage>
</organism>
<dbReference type="AlphaFoldDB" id="S4MTP7"/>
<dbReference type="PATRIC" id="fig|1283301.3.peg.35"/>
<evidence type="ECO:0000313" key="2">
    <source>
        <dbReference type="EMBL" id="EPJ42908.1"/>
    </source>
</evidence>
<evidence type="ECO:0000256" key="1">
    <source>
        <dbReference type="SAM" id="MobiDB-lite"/>
    </source>
</evidence>
<dbReference type="HOGENOM" id="CLU_170402_0_0_11"/>
<reference evidence="2 3" key="1">
    <citation type="submission" date="2013-02" db="EMBL/GenBank/DDBJ databases">
        <title>Draft Genome Sequence of Streptomyces afghaniensis, Which Produces Compounds of the Julimycin B-Complex.</title>
        <authorList>
            <person name="Gruening B.A."/>
            <person name="Praeg A."/>
            <person name="Erxleben A."/>
            <person name="Guenther S."/>
            <person name="Fiedler H.-P."/>
            <person name="Goodfellow M."/>
            <person name="Mueller M."/>
        </authorList>
    </citation>
    <scope>NUCLEOTIDE SEQUENCE [LARGE SCALE GENOMIC DNA]</scope>
    <source>
        <strain evidence="2 3">772</strain>
    </source>
</reference>
<name>S4MTP7_9ACTN</name>
<gene>
    <name evidence="2" type="ORF">STAFG_0036</name>
</gene>
<evidence type="ECO:0000313" key="3">
    <source>
        <dbReference type="Proteomes" id="UP000015001"/>
    </source>
</evidence>
<sequence>MHDAFDDGTAYRAELSARVDHPVLSDDPILQHDLRLPGSWWDDLTKARRCRQLLPTVSPYDSSTWTGRSPSSSASQPRP</sequence>
<accession>S4MTP7</accession>
<comment type="caution">
    <text evidence="2">The sequence shown here is derived from an EMBL/GenBank/DDBJ whole genome shotgun (WGS) entry which is preliminary data.</text>
</comment>
<protein>
    <submittedName>
        <fullName evidence="2">Uncharacterized protein</fullName>
    </submittedName>
</protein>
<keyword evidence="3" id="KW-1185">Reference proteome</keyword>
<feature type="compositionally biased region" description="Low complexity" evidence="1">
    <location>
        <begin position="62"/>
        <end position="79"/>
    </location>
</feature>
<feature type="region of interest" description="Disordered" evidence="1">
    <location>
        <begin position="57"/>
        <end position="79"/>
    </location>
</feature>